<reference evidence="3" key="2">
    <citation type="journal article" date="2008" name="Bioinformatics">
        <title>Assembly reconciliation.</title>
        <authorList>
            <person name="Zimin A.V."/>
            <person name="Smith D.R."/>
            <person name="Sutton G."/>
            <person name="Yorke J.A."/>
        </authorList>
    </citation>
    <scope>NUCLEOTIDE SEQUENCE</scope>
    <source>
        <strain evidence="3">TSC#14024-0371.13</strain>
    </source>
</reference>
<dbReference type="EMBL" id="CH902619">
    <property type="protein sequence ID" value="KPU76662.1"/>
    <property type="molecule type" value="Genomic_DNA"/>
</dbReference>
<dbReference type="SMR" id="B3MCD4"/>
<dbReference type="EMBL" id="CH902619">
    <property type="protein sequence ID" value="EDV37258.1"/>
    <property type="molecule type" value="Genomic_DNA"/>
</dbReference>
<feature type="region of interest" description="Disordered" evidence="1">
    <location>
        <begin position="372"/>
        <end position="446"/>
    </location>
</feature>
<dbReference type="OMA" id="PENMSSK"/>
<evidence type="ECO:0000256" key="2">
    <source>
        <dbReference type="SAM" id="SignalP"/>
    </source>
</evidence>
<evidence type="ECO:0000313" key="3">
    <source>
        <dbReference type="EMBL" id="EDV37258.1"/>
    </source>
</evidence>
<protein>
    <submittedName>
        <fullName evidence="3">Uncharacterized protein, isoform C</fullName>
    </submittedName>
    <submittedName>
        <fullName evidence="4">Uncharacterized protein, isoform D</fullName>
    </submittedName>
</protein>
<evidence type="ECO:0000313" key="4">
    <source>
        <dbReference type="EMBL" id="KPU76662.1"/>
    </source>
</evidence>
<reference evidence="3 5" key="1">
    <citation type="journal article" date="2007" name="Nature">
        <title>Evolution of genes and genomes on the Drosophila phylogeny.</title>
        <authorList>
            <consortium name="Drosophila 12 Genomes Consortium"/>
            <person name="Clark A.G."/>
            <person name="Eisen M.B."/>
            <person name="Smith D.R."/>
            <person name="Bergman C.M."/>
            <person name="Oliver B."/>
            <person name="Markow T.A."/>
            <person name="Kaufman T.C."/>
            <person name="Kellis M."/>
            <person name="Gelbart W."/>
            <person name="Iyer V.N."/>
            <person name="Pollard D.A."/>
            <person name="Sackton T.B."/>
            <person name="Larracuente A.M."/>
            <person name="Singh N.D."/>
            <person name="Abad J.P."/>
            <person name="Abt D.N."/>
            <person name="Adryan B."/>
            <person name="Aguade M."/>
            <person name="Akashi H."/>
            <person name="Anderson W.W."/>
            <person name="Aquadro C.F."/>
            <person name="Ardell D.H."/>
            <person name="Arguello R."/>
            <person name="Artieri C.G."/>
            <person name="Barbash D.A."/>
            <person name="Barker D."/>
            <person name="Barsanti P."/>
            <person name="Batterham P."/>
            <person name="Batzoglou S."/>
            <person name="Begun D."/>
            <person name="Bhutkar A."/>
            <person name="Blanco E."/>
            <person name="Bosak S.A."/>
            <person name="Bradley R.K."/>
            <person name="Brand A.D."/>
            <person name="Brent M.R."/>
            <person name="Brooks A.N."/>
            <person name="Brown R.H."/>
            <person name="Butlin R.K."/>
            <person name="Caggese C."/>
            <person name="Calvi B.R."/>
            <person name="Bernardo de Carvalho A."/>
            <person name="Caspi A."/>
            <person name="Castrezana S."/>
            <person name="Celniker S.E."/>
            <person name="Chang J.L."/>
            <person name="Chapple C."/>
            <person name="Chatterji S."/>
            <person name="Chinwalla A."/>
            <person name="Civetta A."/>
            <person name="Clifton S.W."/>
            <person name="Comeron J.M."/>
            <person name="Costello J.C."/>
            <person name="Coyne J.A."/>
            <person name="Daub J."/>
            <person name="David R.G."/>
            <person name="Delcher A.L."/>
            <person name="Delehaunty K."/>
            <person name="Do C.B."/>
            <person name="Ebling H."/>
            <person name="Edwards K."/>
            <person name="Eickbush T."/>
            <person name="Evans J.D."/>
            <person name="Filipski A."/>
            <person name="Findeiss S."/>
            <person name="Freyhult E."/>
            <person name="Fulton L."/>
            <person name="Fulton R."/>
            <person name="Garcia A.C."/>
            <person name="Gardiner A."/>
            <person name="Garfield D.A."/>
            <person name="Garvin B.E."/>
            <person name="Gibson G."/>
            <person name="Gilbert D."/>
            <person name="Gnerre S."/>
            <person name="Godfrey J."/>
            <person name="Good R."/>
            <person name="Gotea V."/>
            <person name="Gravely B."/>
            <person name="Greenberg A.J."/>
            <person name="Griffiths-Jones S."/>
            <person name="Gross S."/>
            <person name="Guigo R."/>
            <person name="Gustafson E.A."/>
            <person name="Haerty W."/>
            <person name="Hahn M.W."/>
            <person name="Halligan D.L."/>
            <person name="Halpern A.L."/>
            <person name="Halter G.M."/>
            <person name="Han M.V."/>
            <person name="Heger A."/>
            <person name="Hillier L."/>
            <person name="Hinrichs A.S."/>
            <person name="Holmes I."/>
            <person name="Hoskins R.A."/>
            <person name="Hubisz M.J."/>
            <person name="Hultmark D."/>
            <person name="Huntley M.A."/>
            <person name="Jaffe D.B."/>
            <person name="Jagadeeshan S."/>
            <person name="Jeck W.R."/>
            <person name="Johnson J."/>
            <person name="Jones C.D."/>
            <person name="Jordan W.C."/>
            <person name="Karpen G.H."/>
            <person name="Kataoka E."/>
            <person name="Keightley P.D."/>
            <person name="Kheradpour P."/>
            <person name="Kirkness E.F."/>
            <person name="Koerich L.B."/>
            <person name="Kristiansen K."/>
            <person name="Kudrna D."/>
            <person name="Kulathinal R.J."/>
            <person name="Kumar S."/>
            <person name="Kwok R."/>
            <person name="Lander E."/>
            <person name="Langley C.H."/>
            <person name="Lapoint R."/>
            <person name="Lazzaro B.P."/>
            <person name="Lee S.J."/>
            <person name="Levesque L."/>
            <person name="Li R."/>
            <person name="Lin C.F."/>
            <person name="Lin M.F."/>
            <person name="Lindblad-Toh K."/>
            <person name="Llopart A."/>
            <person name="Long M."/>
            <person name="Low L."/>
            <person name="Lozovsky E."/>
            <person name="Lu J."/>
            <person name="Luo M."/>
            <person name="Machado C.A."/>
            <person name="Makalowski W."/>
            <person name="Marzo M."/>
            <person name="Matsuda M."/>
            <person name="Matzkin L."/>
            <person name="McAllister B."/>
            <person name="McBride C.S."/>
            <person name="McKernan B."/>
            <person name="McKernan K."/>
            <person name="Mendez-Lago M."/>
            <person name="Minx P."/>
            <person name="Mollenhauer M.U."/>
            <person name="Montooth K."/>
            <person name="Mount S.M."/>
            <person name="Mu X."/>
            <person name="Myers E."/>
            <person name="Negre B."/>
            <person name="Newfeld S."/>
            <person name="Nielsen R."/>
            <person name="Noor M.A."/>
            <person name="O'Grady P."/>
            <person name="Pachter L."/>
            <person name="Papaceit M."/>
            <person name="Parisi M.J."/>
            <person name="Parisi M."/>
            <person name="Parts L."/>
            <person name="Pedersen J.S."/>
            <person name="Pesole G."/>
            <person name="Phillippy A.M."/>
            <person name="Ponting C.P."/>
            <person name="Pop M."/>
            <person name="Porcelli D."/>
            <person name="Powell J.R."/>
            <person name="Prohaska S."/>
            <person name="Pruitt K."/>
            <person name="Puig M."/>
            <person name="Quesneville H."/>
            <person name="Ram K.R."/>
            <person name="Rand D."/>
            <person name="Rasmussen M.D."/>
            <person name="Reed L.K."/>
            <person name="Reenan R."/>
            <person name="Reily A."/>
            <person name="Remington K.A."/>
            <person name="Rieger T.T."/>
            <person name="Ritchie M.G."/>
            <person name="Robin C."/>
            <person name="Rogers Y.H."/>
            <person name="Rohde C."/>
            <person name="Rozas J."/>
            <person name="Rubenfield M.J."/>
            <person name="Ruiz A."/>
            <person name="Russo S."/>
            <person name="Salzberg S.L."/>
            <person name="Sanchez-Gracia A."/>
            <person name="Saranga D.J."/>
            <person name="Sato H."/>
            <person name="Schaeffer S.W."/>
            <person name="Schatz M.C."/>
            <person name="Schlenke T."/>
            <person name="Schwartz R."/>
            <person name="Segarra C."/>
            <person name="Singh R.S."/>
            <person name="Sirot L."/>
            <person name="Sirota M."/>
            <person name="Sisneros N.B."/>
            <person name="Smith C.D."/>
            <person name="Smith T.F."/>
            <person name="Spieth J."/>
            <person name="Stage D.E."/>
            <person name="Stark A."/>
            <person name="Stephan W."/>
            <person name="Strausberg R.L."/>
            <person name="Strempel S."/>
            <person name="Sturgill D."/>
            <person name="Sutton G."/>
            <person name="Sutton G.G."/>
            <person name="Tao W."/>
            <person name="Teichmann S."/>
            <person name="Tobari Y.N."/>
            <person name="Tomimura Y."/>
            <person name="Tsolas J.M."/>
            <person name="Valente V.L."/>
            <person name="Venter E."/>
            <person name="Venter J.C."/>
            <person name="Vicario S."/>
            <person name="Vieira F.G."/>
            <person name="Vilella A.J."/>
            <person name="Villasante A."/>
            <person name="Walenz B."/>
            <person name="Wang J."/>
            <person name="Wasserman M."/>
            <person name="Watts T."/>
            <person name="Wilson D."/>
            <person name="Wilson R.K."/>
            <person name="Wing R.A."/>
            <person name="Wolfner M.F."/>
            <person name="Wong A."/>
            <person name="Wong G.K."/>
            <person name="Wu C.I."/>
            <person name="Wu G."/>
            <person name="Yamamoto D."/>
            <person name="Yang H.P."/>
            <person name="Yang S.P."/>
            <person name="Yorke J.A."/>
            <person name="Yoshida K."/>
            <person name="Zdobnov E."/>
            <person name="Zhang P."/>
            <person name="Zhang Y."/>
            <person name="Zimin A.V."/>
            <person name="Baldwin J."/>
            <person name="Abdouelleil A."/>
            <person name="Abdulkadir J."/>
            <person name="Abebe A."/>
            <person name="Abera B."/>
            <person name="Abreu J."/>
            <person name="Acer S.C."/>
            <person name="Aftuck L."/>
            <person name="Alexander A."/>
            <person name="An P."/>
            <person name="Anderson E."/>
            <person name="Anderson S."/>
            <person name="Arachi H."/>
            <person name="Azer M."/>
            <person name="Bachantsang P."/>
            <person name="Barry A."/>
            <person name="Bayul T."/>
            <person name="Berlin A."/>
            <person name="Bessette D."/>
            <person name="Bloom T."/>
            <person name="Blye J."/>
            <person name="Boguslavskiy L."/>
            <person name="Bonnet C."/>
            <person name="Boukhgalter B."/>
            <person name="Bourzgui I."/>
            <person name="Brown A."/>
            <person name="Cahill P."/>
            <person name="Channer S."/>
            <person name="Cheshatsang Y."/>
            <person name="Chuda L."/>
            <person name="Citroen M."/>
            <person name="Collymore A."/>
            <person name="Cooke P."/>
            <person name="Costello M."/>
            <person name="D'Aco K."/>
            <person name="Daza R."/>
            <person name="De Haan G."/>
            <person name="DeGray S."/>
            <person name="DeMaso C."/>
            <person name="Dhargay N."/>
            <person name="Dooley K."/>
            <person name="Dooley E."/>
            <person name="Doricent M."/>
            <person name="Dorje P."/>
            <person name="Dorjee K."/>
            <person name="Dupes A."/>
            <person name="Elong R."/>
            <person name="Falk J."/>
            <person name="Farina A."/>
            <person name="Faro S."/>
            <person name="Ferguson D."/>
            <person name="Fisher S."/>
            <person name="Foley C.D."/>
            <person name="Franke A."/>
            <person name="Friedrich D."/>
            <person name="Gadbois L."/>
            <person name="Gearin G."/>
            <person name="Gearin C.R."/>
            <person name="Giannoukos G."/>
            <person name="Goode T."/>
            <person name="Graham J."/>
            <person name="Grandbois E."/>
            <person name="Grewal S."/>
            <person name="Gyaltsen K."/>
            <person name="Hafez N."/>
            <person name="Hagos B."/>
            <person name="Hall J."/>
            <person name="Henson C."/>
            <person name="Hollinger A."/>
            <person name="Honan T."/>
            <person name="Huard M.D."/>
            <person name="Hughes L."/>
            <person name="Hurhula B."/>
            <person name="Husby M.E."/>
            <person name="Kamat A."/>
            <person name="Kanga B."/>
            <person name="Kashin S."/>
            <person name="Khazanovich D."/>
            <person name="Kisner P."/>
            <person name="Lance K."/>
            <person name="Lara M."/>
            <person name="Lee W."/>
            <person name="Lennon N."/>
            <person name="Letendre F."/>
            <person name="LeVine R."/>
            <person name="Lipovsky A."/>
            <person name="Liu X."/>
            <person name="Liu J."/>
            <person name="Liu S."/>
            <person name="Lokyitsang T."/>
            <person name="Lokyitsang Y."/>
            <person name="Lubonja R."/>
            <person name="Lui A."/>
            <person name="MacDonald P."/>
            <person name="Magnisalis V."/>
            <person name="Maru K."/>
            <person name="Matthews C."/>
            <person name="McCusker W."/>
            <person name="McDonough S."/>
            <person name="Mehta T."/>
            <person name="Meldrim J."/>
            <person name="Meneus L."/>
            <person name="Mihai O."/>
            <person name="Mihalev A."/>
            <person name="Mihova T."/>
            <person name="Mittelman R."/>
            <person name="Mlenga V."/>
            <person name="Montmayeur A."/>
            <person name="Mulrain L."/>
            <person name="Navidi A."/>
            <person name="Naylor J."/>
            <person name="Negash T."/>
            <person name="Nguyen T."/>
            <person name="Nguyen N."/>
            <person name="Nicol R."/>
            <person name="Norbu C."/>
            <person name="Norbu N."/>
            <person name="Novod N."/>
            <person name="O'Neill B."/>
            <person name="Osman S."/>
            <person name="Markiewicz E."/>
            <person name="Oyono O.L."/>
            <person name="Patti C."/>
            <person name="Phunkhang P."/>
            <person name="Pierre F."/>
            <person name="Priest M."/>
            <person name="Raghuraman S."/>
            <person name="Rege F."/>
            <person name="Reyes R."/>
            <person name="Rise C."/>
            <person name="Rogov P."/>
            <person name="Ross K."/>
            <person name="Ryan E."/>
            <person name="Settipalli S."/>
            <person name="Shea T."/>
            <person name="Sherpa N."/>
            <person name="Shi L."/>
            <person name="Shih D."/>
            <person name="Sparrow T."/>
            <person name="Spaulding J."/>
            <person name="Stalker J."/>
            <person name="Stange-Thomann N."/>
            <person name="Stavropoulos S."/>
            <person name="Stone C."/>
            <person name="Strader C."/>
            <person name="Tesfaye S."/>
            <person name="Thomson T."/>
            <person name="Thoulutsang Y."/>
            <person name="Thoulutsang D."/>
            <person name="Topham K."/>
            <person name="Topping I."/>
            <person name="Tsamla T."/>
            <person name="Vassiliev H."/>
            <person name="Vo A."/>
            <person name="Wangchuk T."/>
            <person name="Wangdi T."/>
            <person name="Weiand M."/>
            <person name="Wilkinson J."/>
            <person name="Wilson A."/>
            <person name="Yadav S."/>
            <person name="Young G."/>
            <person name="Yu Q."/>
            <person name="Zembek L."/>
            <person name="Zhong D."/>
            <person name="Zimmer A."/>
            <person name="Zwirko Z."/>
            <person name="Jaffe D.B."/>
            <person name="Alvarez P."/>
            <person name="Brockman W."/>
            <person name="Butler J."/>
            <person name="Chin C."/>
            <person name="Gnerre S."/>
            <person name="Grabherr M."/>
            <person name="Kleber M."/>
            <person name="Mauceli E."/>
            <person name="MacCallum I."/>
        </authorList>
    </citation>
    <scope>NUCLEOTIDE SEQUENCE [LARGE SCALE GENOMIC DNA]</scope>
    <source>
        <strain evidence="3">TSC#14024-0371.13</strain>
        <strain evidence="5">Tucson 14024-0371.13</strain>
    </source>
</reference>
<proteinExistence type="predicted"/>
<name>B3MCD4_DROAN</name>
<keyword evidence="5" id="KW-1185">Reference proteome</keyword>
<organism evidence="3 5">
    <name type="scientific">Drosophila ananassae</name>
    <name type="common">Fruit fly</name>
    <dbReference type="NCBI Taxonomy" id="7217"/>
    <lineage>
        <taxon>Eukaryota</taxon>
        <taxon>Metazoa</taxon>
        <taxon>Ecdysozoa</taxon>
        <taxon>Arthropoda</taxon>
        <taxon>Hexapoda</taxon>
        <taxon>Insecta</taxon>
        <taxon>Pterygota</taxon>
        <taxon>Neoptera</taxon>
        <taxon>Endopterygota</taxon>
        <taxon>Diptera</taxon>
        <taxon>Brachycera</taxon>
        <taxon>Muscomorpha</taxon>
        <taxon>Ephydroidea</taxon>
        <taxon>Drosophilidae</taxon>
        <taxon>Drosophila</taxon>
        <taxon>Sophophora</taxon>
    </lineage>
</organism>
<dbReference type="OrthoDB" id="428159at2759"/>
<dbReference type="KEGG" id="dan:6496201"/>
<dbReference type="STRING" id="7217.B3MCD4"/>
<dbReference type="GeneID" id="6496201"/>
<dbReference type="eggNOG" id="ENOG502RY58">
    <property type="taxonomic scope" value="Eukaryota"/>
</dbReference>
<dbReference type="FunCoup" id="B3MCD4">
    <property type="interactions" value="168"/>
</dbReference>
<sequence>MSSRSSLFGFCLLLALILSPAHATVHSVLTHKNSSSMLGQLVTSSTLVWESYDPNDAEQLEFAVEGGKYITEDEHYPIYVCRVPIDGFQVAGQTEKVLQRHVCVAAHYKHGKYDNFDVLMNKGHLGKVGWRHWRKFDVGVPVGAIRIGDDAYIGRHRTPGQPNKGADFNLGHLEPVGLGKIRVIENEREKYYDDGELLVETEPFRYELRDIKLDRIRIEMRENLTELATRKLENLGDKYSTVETVLSYSFDYSQYWGSHEGVARGFPTKIFEKDVSTPAEINWALKHTEIRTENKAVHTKLWPGTAINVTLRGNYVTLEAPYTGKLYAFYYGSDEIVSRKISADVRKSYLKDVKLEFSPVYWIENGTLVPTTTTTTTTTTSTSTTTHATTTSTHEPTPIHEPPLVHMQDKGVQHSGPDTLEKTLHDSPSSNEINSHEAPENMSSKSGKDVALAGFGVNTAAGAMAGSVLMTLLAVGLSL</sequence>
<reference evidence="3" key="3">
    <citation type="submission" date="2015-10" db="EMBL/GenBank/DDBJ databases">
        <authorList>
            <consortium name="FlyBase"/>
        </authorList>
    </citation>
    <scope>NUCLEOTIDE SEQUENCE</scope>
    <source>
        <strain evidence="3">TSC#14024-0371.13</strain>
    </source>
</reference>
<feature type="chain" id="PRO_5014298522" evidence="2">
    <location>
        <begin position="24"/>
        <end position="479"/>
    </location>
</feature>
<feature type="compositionally biased region" description="Low complexity" evidence="1">
    <location>
        <begin position="372"/>
        <end position="393"/>
    </location>
</feature>
<feature type="signal peptide" evidence="2">
    <location>
        <begin position="1"/>
        <end position="23"/>
    </location>
</feature>
<dbReference type="GO" id="GO:0007413">
    <property type="term" value="P:axonal fasciculation"/>
    <property type="evidence" value="ECO:0007669"/>
    <property type="project" value="EnsemblMetazoa"/>
</dbReference>
<dbReference type="Proteomes" id="UP000007801">
    <property type="component" value="Unassembled WGS sequence"/>
</dbReference>
<keyword evidence="2" id="KW-0732">Signal</keyword>
<accession>B3MCD4</accession>
<dbReference type="PANTHER" id="PTHR31649">
    <property type="entry name" value="AGAP009604-PA"/>
    <property type="match status" value="1"/>
</dbReference>
<dbReference type="PANTHER" id="PTHR31649:SF11">
    <property type="entry name" value="PROTEIN UNZIPPED"/>
    <property type="match status" value="1"/>
</dbReference>
<dbReference type="GO" id="GO:0007411">
    <property type="term" value="P:axon guidance"/>
    <property type="evidence" value="ECO:0007669"/>
    <property type="project" value="EnsemblMetazoa"/>
</dbReference>
<dbReference type="CTD" id="38002"/>
<dbReference type="AlphaFoldDB" id="B3MCD4"/>
<gene>
    <name evidence="3" type="primary">Dana\GF13359</name>
    <name evidence="3" type="synonym">dana_GLEANR_13374</name>
    <name evidence="3" type="ORF">GF13359</name>
</gene>
<evidence type="ECO:0000256" key="1">
    <source>
        <dbReference type="SAM" id="MobiDB-lite"/>
    </source>
</evidence>
<dbReference type="HOGENOM" id="CLU_037895_1_0_1"/>
<evidence type="ECO:0000313" key="5">
    <source>
        <dbReference type="Proteomes" id="UP000007801"/>
    </source>
</evidence>